<gene>
    <name evidence="3" type="ORF">SAMN04515672_0391</name>
</gene>
<evidence type="ECO:0000256" key="1">
    <source>
        <dbReference type="SAM" id="MobiDB-lite"/>
    </source>
</evidence>
<proteinExistence type="predicted"/>
<evidence type="ECO:0000256" key="2">
    <source>
        <dbReference type="SAM" id="Phobius"/>
    </source>
</evidence>
<feature type="compositionally biased region" description="Low complexity" evidence="1">
    <location>
        <begin position="88"/>
        <end position="115"/>
    </location>
</feature>
<accession>A0A1G8TCG3</accession>
<sequence>MCATFTDDDVGKPVERTDGKVIGTVASIETEGAHVEPAPDVVDQIKARFDWGEIGGPFILDESDVREISDTRVHLADGFSRADSATPTATESADGSAAEAGVASGSGAAATESTGESGGIGPFNTTFQIGCAVVSGVLFLLALAFGWAGYEETSLLAVGPELNIISGAAGLMLVAFFGVVALVMAVYMEPGLDH</sequence>
<dbReference type="Proteomes" id="UP000198882">
    <property type="component" value="Unassembled WGS sequence"/>
</dbReference>
<evidence type="ECO:0000313" key="3">
    <source>
        <dbReference type="EMBL" id="SDJ38605.1"/>
    </source>
</evidence>
<organism evidence="3 4">
    <name type="scientific">Natronorubrum texcoconense</name>
    <dbReference type="NCBI Taxonomy" id="1095776"/>
    <lineage>
        <taxon>Archaea</taxon>
        <taxon>Methanobacteriati</taxon>
        <taxon>Methanobacteriota</taxon>
        <taxon>Stenosarchaea group</taxon>
        <taxon>Halobacteria</taxon>
        <taxon>Halobacteriales</taxon>
        <taxon>Natrialbaceae</taxon>
        <taxon>Natronorubrum</taxon>
    </lineage>
</organism>
<feature type="transmembrane region" description="Helical" evidence="2">
    <location>
        <begin position="162"/>
        <end position="188"/>
    </location>
</feature>
<evidence type="ECO:0000313" key="4">
    <source>
        <dbReference type="Proteomes" id="UP000198882"/>
    </source>
</evidence>
<dbReference type="EMBL" id="FNFE01000001">
    <property type="protein sequence ID" value="SDJ38605.1"/>
    <property type="molecule type" value="Genomic_DNA"/>
</dbReference>
<keyword evidence="4" id="KW-1185">Reference proteome</keyword>
<feature type="transmembrane region" description="Helical" evidence="2">
    <location>
        <begin position="129"/>
        <end position="150"/>
    </location>
</feature>
<feature type="region of interest" description="Disordered" evidence="1">
    <location>
        <begin position="82"/>
        <end position="117"/>
    </location>
</feature>
<reference evidence="4" key="1">
    <citation type="submission" date="2016-10" db="EMBL/GenBank/DDBJ databases">
        <authorList>
            <person name="Varghese N."/>
            <person name="Submissions S."/>
        </authorList>
    </citation>
    <scope>NUCLEOTIDE SEQUENCE [LARGE SCALE GENOMIC DNA]</scope>
    <source>
        <strain evidence="4">B4,CECT 8067,JCM 17497</strain>
    </source>
</reference>
<dbReference type="RefSeq" id="WP_090302936.1">
    <property type="nucleotide sequence ID" value="NZ_FNFE01000001.1"/>
</dbReference>
<dbReference type="STRING" id="1095776.SAMN04515672_0391"/>
<keyword evidence="2" id="KW-1133">Transmembrane helix</keyword>
<name>A0A1G8TCG3_9EURY</name>
<dbReference type="AlphaFoldDB" id="A0A1G8TCG3"/>
<keyword evidence="2" id="KW-0812">Transmembrane</keyword>
<keyword evidence="2" id="KW-0472">Membrane</keyword>
<protein>
    <submittedName>
        <fullName evidence="3">Uncharacterized protein</fullName>
    </submittedName>
</protein>
<dbReference type="OrthoDB" id="229248at2157"/>